<organism evidence="2 3">
    <name type="scientific">Entamoeba invadens IP1</name>
    <dbReference type="NCBI Taxonomy" id="370355"/>
    <lineage>
        <taxon>Eukaryota</taxon>
        <taxon>Amoebozoa</taxon>
        <taxon>Evosea</taxon>
        <taxon>Archamoebae</taxon>
        <taxon>Mastigamoebida</taxon>
        <taxon>Entamoebidae</taxon>
        <taxon>Entamoeba</taxon>
    </lineage>
</organism>
<protein>
    <submittedName>
        <fullName evidence="2">Uncharacterized protein</fullName>
    </submittedName>
</protein>
<evidence type="ECO:0000313" key="3">
    <source>
        <dbReference type="Proteomes" id="UP000014680"/>
    </source>
</evidence>
<reference evidence="2 3" key="1">
    <citation type="submission" date="2012-10" db="EMBL/GenBank/DDBJ databases">
        <authorList>
            <person name="Zafar N."/>
            <person name="Inman J."/>
            <person name="Hall N."/>
            <person name="Lorenzi H."/>
            <person name="Caler E."/>
        </authorList>
    </citation>
    <scope>NUCLEOTIDE SEQUENCE [LARGE SCALE GENOMIC DNA]</scope>
    <source>
        <strain evidence="2 3">IP1</strain>
    </source>
</reference>
<dbReference type="Proteomes" id="UP000014680">
    <property type="component" value="Unassembled WGS sequence"/>
</dbReference>
<dbReference type="AlphaFoldDB" id="A0A0A1UBE5"/>
<dbReference type="RefSeq" id="XP_004259267.1">
    <property type="nucleotide sequence ID" value="XM_004259219.1"/>
</dbReference>
<feature type="compositionally biased region" description="Polar residues" evidence="1">
    <location>
        <begin position="1"/>
        <end position="11"/>
    </location>
</feature>
<sequence>MSHSSTSSTCHQDNKEKNAKLKRESTDSQYFYIYSCLSYLAMKKKYSFIILNKKRTNQKIAAHFEIANIFDEHGKIVYDSNERYYVENSNIVFDSKGFPIKKSSLINTSECVTISESKRIEKMNNTDKLLYLMNFMNYKIKTFFPSKNQSERRTRTAKDPNKLSSVRLLLIPSYNIEKSDFELKMRCETEADDGECGLHFFSKSFNAMKFKSKTRKSDTAIFLGDIPLKYNKQYSNIKRVTLEDYEKEIISYKMNKGVTTTITESTVDNVVNNEDKSMVCDDEDEDKVKEKEEEIDENISVEIKQEITSQINSSPSLQSTSTTITNGIATLPVYYVPVAISYVNNTPYAIPLFDMNYFNTIQPCYFNMNQLSPNDVGEYSTDAFNNTQNVAEVEN</sequence>
<dbReference type="VEuPathDB" id="AmoebaDB:EIN_524340"/>
<gene>
    <name evidence="2" type="ORF">EIN_524340</name>
</gene>
<dbReference type="GeneID" id="14891437"/>
<feature type="region of interest" description="Disordered" evidence="1">
    <location>
        <begin position="1"/>
        <end position="21"/>
    </location>
</feature>
<feature type="compositionally biased region" description="Basic and acidic residues" evidence="1">
    <location>
        <begin position="12"/>
        <end position="21"/>
    </location>
</feature>
<evidence type="ECO:0000313" key="2">
    <source>
        <dbReference type="EMBL" id="ELP92496.1"/>
    </source>
</evidence>
<dbReference type="KEGG" id="eiv:EIN_524340"/>
<dbReference type="EMBL" id="KB206368">
    <property type="protein sequence ID" value="ELP92496.1"/>
    <property type="molecule type" value="Genomic_DNA"/>
</dbReference>
<proteinExistence type="predicted"/>
<evidence type="ECO:0000256" key="1">
    <source>
        <dbReference type="SAM" id="MobiDB-lite"/>
    </source>
</evidence>
<accession>A0A0A1UBE5</accession>
<name>A0A0A1UBE5_ENTIV</name>
<keyword evidence="3" id="KW-1185">Reference proteome</keyword>